<reference evidence="3" key="1">
    <citation type="submission" date="2016-05" db="EMBL/GenBank/DDBJ databases">
        <title>Comparative genomics of biotechnologically important yeasts.</title>
        <authorList>
            <consortium name="DOE Joint Genome Institute"/>
            <person name="Riley R."/>
            <person name="Haridas S."/>
            <person name="Wolfe K.H."/>
            <person name="Lopes M.R."/>
            <person name="Hittinger C.T."/>
            <person name="Goker M."/>
            <person name="Salamov A."/>
            <person name="Wisecaver J."/>
            <person name="Long T.M."/>
            <person name="Aerts A.L."/>
            <person name="Barry K."/>
            <person name="Choi C."/>
            <person name="Clum A."/>
            <person name="Coughlan A.Y."/>
            <person name="Deshpande S."/>
            <person name="Douglass A.P."/>
            <person name="Hanson S.J."/>
            <person name="Klenk H.-P."/>
            <person name="Labutti K."/>
            <person name="Lapidus A."/>
            <person name="Lindquist E."/>
            <person name="Lipzen A."/>
            <person name="Meier-Kolthoff J.P."/>
            <person name="Ohm R.A."/>
            <person name="Otillar R.P."/>
            <person name="Pangilinan J."/>
            <person name="Peng Y."/>
            <person name="Rokas A."/>
            <person name="Rosa C.A."/>
            <person name="Scheuner C."/>
            <person name="Sibirny A.A."/>
            <person name="Slot J.C."/>
            <person name="Stielow J.B."/>
            <person name="Sun H."/>
            <person name="Kurtzman C.P."/>
            <person name="Blackwell M."/>
            <person name="Grigoriev I.V."/>
            <person name="Jeffries T.W."/>
        </authorList>
    </citation>
    <scope>NUCLEOTIDE SEQUENCE [LARGE SCALE GENOMIC DNA]</scope>
    <source>
        <strain evidence="3">NRRL Y-2460</strain>
    </source>
</reference>
<keyword evidence="3" id="KW-1185">Reference proteome</keyword>
<feature type="region of interest" description="Disordered" evidence="1">
    <location>
        <begin position="280"/>
        <end position="314"/>
    </location>
</feature>
<evidence type="ECO:0000313" key="2">
    <source>
        <dbReference type="EMBL" id="ODV93616.1"/>
    </source>
</evidence>
<dbReference type="Proteomes" id="UP000094236">
    <property type="component" value="Unassembled WGS sequence"/>
</dbReference>
<dbReference type="EMBL" id="KV454017">
    <property type="protein sequence ID" value="ODV93616.1"/>
    <property type="molecule type" value="Genomic_DNA"/>
</dbReference>
<accession>A0A1E4TPC4</accession>
<gene>
    <name evidence="2" type="ORF">PACTADRAFT_18260</name>
</gene>
<protein>
    <submittedName>
        <fullName evidence="2">Uncharacterized protein</fullName>
    </submittedName>
</protein>
<evidence type="ECO:0000256" key="1">
    <source>
        <dbReference type="SAM" id="MobiDB-lite"/>
    </source>
</evidence>
<sequence>MVKRTTTVTTADSTTFEIIQLPSICRRCKRARSSSEPLEDLRYKTCQPCRQIERKQKRAVKLKDKSIEEQQQLLLKHELKEAQLLQRAPRLSASDILLQNNNNNNVGGQHGQLGRGPHGHGSQGLQVSHGSHGPHGPHQVGLHRSPAHIGGEPESHHTNFLPFGNTSVVNQVVAQQPLRQSPPFKHYEYHEQTMRNIDNTINGHSLYDSPVPMASENHVNTVDMSKIDNELISYDKQHSKLINEIAGGDINNEDIEIAFASQAANHCGICGKELDGYNNNNNNNGSQDPEVSVAPELQDGSNNGNSLNSNSSNSNGAKLCLTCSRDPTENENVFTNFATYLNEISLNQTKNIINTIFYHKVKLGNLLDKKYSKEFNDEIDIITKMNSAKVGMIFNKIYNNFLNPIITRSTYKFNKTSSNLDYKPFPKVVKALFKCDKDITFINVNGDDNNGGDDENPNCVNKTIQKFDCDSYLYLTYNIIDSTIFCKEFLRKCSF</sequence>
<feature type="region of interest" description="Disordered" evidence="1">
    <location>
        <begin position="101"/>
        <end position="143"/>
    </location>
</feature>
<feature type="compositionally biased region" description="Low complexity" evidence="1">
    <location>
        <begin position="300"/>
        <end position="314"/>
    </location>
</feature>
<proteinExistence type="predicted"/>
<feature type="compositionally biased region" description="Gly residues" evidence="1">
    <location>
        <begin position="108"/>
        <end position="122"/>
    </location>
</feature>
<dbReference type="OrthoDB" id="3991448at2759"/>
<evidence type="ECO:0000313" key="3">
    <source>
        <dbReference type="Proteomes" id="UP000094236"/>
    </source>
</evidence>
<organism evidence="2 3">
    <name type="scientific">Pachysolen tannophilus NRRL Y-2460</name>
    <dbReference type="NCBI Taxonomy" id="669874"/>
    <lineage>
        <taxon>Eukaryota</taxon>
        <taxon>Fungi</taxon>
        <taxon>Dikarya</taxon>
        <taxon>Ascomycota</taxon>
        <taxon>Saccharomycotina</taxon>
        <taxon>Pichiomycetes</taxon>
        <taxon>Pachysolenaceae</taxon>
        <taxon>Pachysolen</taxon>
    </lineage>
</organism>
<name>A0A1E4TPC4_PACTA</name>
<dbReference type="AlphaFoldDB" id="A0A1E4TPC4"/>
<feature type="compositionally biased region" description="Low complexity" evidence="1">
    <location>
        <begin position="126"/>
        <end position="140"/>
    </location>
</feature>